<dbReference type="AlphaFoldDB" id="A0A3N5DQT3"/>
<dbReference type="RefSeq" id="WP_124024955.1">
    <property type="nucleotide sequence ID" value="NZ_RPOH01000067.1"/>
</dbReference>
<name>A0A3N5DQT3_9ENTR</name>
<gene>
    <name evidence="2" type="ORF">EHN07_15475</name>
</gene>
<evidence type="ECO:0000313" key="2">
    <source>
        <dbReference type="EMBL" id="RPH23981.1"/>
    </source>
</evidence>
<keyword evidence="3" id="KW-1185">Reference proteome</keyword>
<dbReference type="Proteomes" id="UP000268615">
    <property type="component" value="Unassembled WGS sequence"/>
</dbReference>
<accession>A0A3N5DQT3</accession>
<dbReference type="Gene3D" id="3.30.565.60">
    <property type="match status" value="1"/>
</dbReference>
<comment type="caution">
    <text evidence="2">The sequence shown here is derived from an EMBL/GenBank/DDBJ whole genome shotgun (WGS) entry which is preliminary data.</text>
</comment>
<reference evidence="2 3" key="1">
    <citation type="submission" date="2018-11" db="EMBL/GenBank/DDBJ databases">
        <title>Draft genome sequence of Buttiauxella warmboldiae CCUG 35512.</title>
        <authorList>
            <person name="Salva-Serra F."/>
            <person name="Marathe N."/>
            <person name="Moore E."/>
            <person name="Svensson L."/>
            <person name="Engstrom-Jakobsson H."/>
        </authorList>
    </citation>
    <scope>NUCLEOTIDE SEQUENCE [LARGE SCALE GENOMIC DNA]</scope>
    <source>
        <strain evidence="2 3">CCUG 35512</strain>
    </source>
</reference>
<sequence length="489" mass="56128">MSVSKDEVGLRSLLKELVSLPKETEWAEFKHNAIKPEELGEYISALANSAALLGKPTAYMVWGVNDETHSIIGTDFKPSLAKHKQQELESWLLQGLEPKIDFTFHEFSPFENNAVVILEINANCHTPVRFSGTEFIRIGSYKKPLGKHPEKERALWRVFDRKPWEYRVARDKCSIDEVLQLIDYPSFFSLLSQPLPESKDSIMDYLAKDFVVERNDAGSWDITNLGAILFARELDAFKNLSRKAIRLIQYDANNRFKTVKELQGNKGYAVGFEGLIDYINNLLPSNEVIGKAFRSEVRMYPELSIREVVANSLIHQDFNIGGTGPMLELFSDRMEISNPGIPLVAIDRLLDSPPRSRNERIASLMRRMGICEERGSGIDKVVIETEIYQLPAPQFEIYQEHTKVTLFAHRDFKDMDNEEKVRATYLHCVLKYLEKVPMNNTTLRERFGVDEKNSAMISRIIKEAMKDSRIKQYDSSVGTKAMRYIPFWA</sequence>
<protein>
    <submittedName>
        <fullName evidence="2">Transcriptional regulator</fullName>
    </submittedName>
</protein>
<dbReference type="Gene3D" id="3.30.950.30">
    <property type="entry name" value="Schlafen, AAA domain"/>
    <property type="match status" value="1"/>
</dbReference>
<dbReference type="Pfam" id="PF04326">
    <property type="entry name" value="SLFN_AlbA_2"/>
    <property type="match status" value="1"/>
</dbReference>
<evidence type="ECO:0000259" key="1">
    <source>
        <dbReference type="Pfam" id="PF04326"/>
    </source>
</evidence>
<dbReference type="InterPro" id="IPR038461">
    <property type="entry name" value="Schlafen_AlbA_2_dom_sf"/>
</dbReference>
<dbReference type="EMBL" id="RPOH01000067">
    <property type="protein sequence ID" value="RPH23981.1"/>
    <property type="molecule type" value="Genomic_DNA"/>
</dbReference>
<dbReference type="PANTHER" id="PTHR30595">
    <property type="entry name" value="GLPR-RELATED TRANSCRIPTIONAL REPRESSOR"/>
    <property type="match status" value="1"/>
</dbReference>
<dbReference type="OrthoDB" id="9768354at2"/>
<evidence type="ECO:0000313" key="3">
    <source>
        <dbReference type="Proteomes" id="UP000268615"/>
    </source>
</evidence>
<feature type="domain" description="Schlafen AlbA-2" evidence="1">
    <location>
        <begin position="23"/>
        <end position="145"/>
    </location>
</feature>
<proteinExistence type="predicted"/>
<dbReference type="InterPro" id="IPR007421">
    <property type="entry name" value="Schlafen_AlbA_2_dom"/>
</dbReference>
<dbReference type="PANTHER" id="PTHR30595:SF6">
    <property type="entry name" value="SCHLAFEN ALBA-2 DOMAIN-CONTAINING PROTEIN"/>
    <property type="match status" value="1"/>
</dbReference>
<organism evidence="2 3">
    <name type="scientific">Buttiauxella warmboldiae</name>
    <dbReference type="NCBI Taxonomy" id="82993"/>
    <lineage>
        <taxon>Bacteria</taxon>
        <taxon>Pseudomonadati</taxon>
        <taxon>Pseudomonadota</taxon>
        <taxon>Gammaproteobacteria</taxon>
        <taxon>Enterobacterales</taxon>
        <taxon>Enterobacteriaceae</taxon>
        <taxon>Buttiauxella</taxon>
    </lineage>
</organism>
<dbReference type="Pfam" id="PF13749">
    <property type="entry name" value="HATPase_c_4"/>
    <property type="match status" value="1"/>
</dbReference>
<dbReference type="InterPro" id="IPR038475">
    <property type="entry name" value="RecG_C_sf"/>
</dbReference>